<comment type="caution">
    <text evidence="2">The sequence shown here is derived from an EMBL/GenBank/DDBJ whole genome shotgun (WGS) entry which is preliminary data.</text>
</comment>
<keyword evidence="3" id="KW-1185">Reference proteome</keyword>
<proteinExistence type="predicted"/>
<evidence type="ECO:0000313" key="3">
    <source>
        <dbReference type="Proteomes" id="UP001460270"/>
    </source>
</evidence>
<protein>
    <recommendedName>
        <fullName evidence="1">Reverse transcriptase/retrotransposon-derived protein RNase H-like domain-containing protein</fullName>
    </recommendedName>
</protein>
<dbReference type="InterPro" id="IPR041577">
    <property type="entry name" value="RT_RNaseH_2"/>
</dbReference>
<reference evidence="3" key="1">
    <citation type="submission" date="2024-04" db="EMBL/GenBank/DDBJ databases">
        <title>Salinicola lusitanus LLJ914,a marine bacterium isolated from the Okinawa Trough.</title>
        <authorList>
            <person name="Li J."/>
        </authorList>
    </citation>
    <scope>NUCLEOTIDE SEQUENCE [LARGE SCALE GENOMIC DNA]</scope>
</reference>
<dbReference type="EMBL" id="JBBPFD010000020">
    <property type="protein sequence ID" value="KAK7883986.1"/>
    <property type="molecule type" value="Genomic_DNA"/>
</dbReference>
<gene>
    <name evidence="2" type="ORF">WMY93_027109</name>
</gene>
<dbReference type="Gene3D" id="3.10.20.370">
    <property type="match status" value="1"/>
</dbReference>
<feature type="domain" description="Reverse transcriptase/retrotransposon-derived protein RNase H-like" evidence="1">
    <location>
        <begin position="106"/>
        <end position="184"/>
    </location>
</feature>
<dbReference type="SUPFAM" id="SSF56672">
    <property type="entry name" value="DNA/RNA polymerases"/>
    <property type="match status" value="1"/>
</dbReference>
<dbReference type="PANTHER" id="PTHR34072">
    <property type="entry name" value="ENZYMATIC POLYPROTEIN-RELATED"/>
    <property type="match status" value="1"/>
</dbReference>
<name>A0AAW0MT20_9GOBI</name>
<organism evidence="2 3">
    <name type="scientific">Mugilogobius chulae</name>
    <name type="common">yellowstripe goby</name>
    <dbReference type="NCBI Taxonomy" id="88201"/>
    <lineage>
        <taxon>Eukaryota</taxon>
        <taxon>Metazoa</taxon>
        <taxon>Chordata</taxon>
        <taxon>Craniata</taxon>
        <taxon>Vertebrata</taxon>
        <taxon>Euteleostomi</taxon>
        <taxon>Actinopterygii</taxon>
        <taxon>Neopterygii</taxon>
        <taxon>Teleostei</taxon>
        <taxon>Neoteleostei</taxon>
        <taxon>Acanthomorphata</taxon>
        <taxon>Gobiaria</taxon>
        <taxon>Gobiiformes</taxon>
        <taxon>Gobioidei</taxon>
        <taxon>Gobiidae</taxon>
        <taxon>Gobionellinae</taxon>
        <taxon>Mugilogobius</taxon>
    </lineage>
</organism>
<accession>A0AAW0MT20</accession>
<dbReference type="PANTHER" id="PTHR34072:SF58">
    <property type="entry name" value="DNA (CYTOSINE-5-)-METHYLTRANSFERASE"/>
    <property type="match status" value="1"/>
</dbReference>
<dbReference type="InterPro" id="IPR043502">
    <property type="entry name" value="DNA/RNA_pol_sf"/>
</dbReference>
<evidence type="ECO:0000313" key="2">
    <source>
        <dbReference type="EMBL" id="KAK7883986.1"/>
    </source>
</evidence>
<dbReference type="Proteomes" id="UP001460270">
    <property type="component" value="Unassembled WGS sequence"/>
</dbReference>
<sequence length="220" mass="24658">MHGVMDTGSTYTLMREQRFVMADGTAHTALGKQNFRSDWHGHKLNMGHVMEDRHLAFSLIIGLDFPTEAGAILNLAKRVYGRFLGLAGWDHEFIPGFAHPFEPLEYQASFTALKETLNNPPVLAQPNPNLPFQVHTDASEVGLEAILSQELPEGERVVVYASTMLRGPEKNYSTSGKECLAVVHFDVFMDLAALAWACPKTTSCLTRWILRLQQFTFKVH</sequence>
<dbReference type="Pfam" id="PF17919">
    <property type="entry name" value="RT_RNaseH_2"/>
    <property type="match status" value="1"/>
</dbReference>
<evidence type="ECO:0000259" key="1">
    <source>
        <dbReference type="Pfam" id="PF17919"/>
    </source>
</evidence>
<dbReference type="AlphaFoldDB" id="A0AAW0MT20"/>